<evidence type="ECO:0000313" key="1">
    <source>
        <dbReference type="EMBL" id="CAB4008320.1"/>
    </source>
</evidence>
<reference evidence="1" key="1">
    <citation type="submission" date="2020-04" db="EMBL/GenBank/DDBJ databases">
        <authorList>
            <person name="Alioto T."/>
            <person name="Alioto T."/>
            <person name="Gomez Garrido J."/>
        </authorList>
    </citation>
    <scope>NUCLEOTIDE SEQUENCE</scope>
    <source>
        <strain evidence="1">A484AB</strain>
    </source>
</reference>
<accession>A0A7D9ILR7</accession>
<dbReference type="EMBL" id="CACRXK020006088">
    <property type="protein sequence ID" value="CAB4008320.1"/>
    <property type="molecule type" value="Genomic_DNA"/>
</dbReference>
<comment type="caution">
    <text evidence="1">The sequence shown here is derived from an EMBL/GenBank/DDBJ whole genome shotgun (WGS) entry which is preliminary data.</text>
</comment>
<proteinExistence type="predicted"/>
<dbReference type="Proteomes" id="UP001152795">
    <property type="component" value="Unassembled WGS sequence"/>
</dbReference>
<sequence>MKEHFLQPVVHHVSSWEFLLSKATSNGCVNTTKLLRDFNALKQLLYDNYPEMKPIVEENVAVNLVGMPTLNDMVNFVLDNKTLLCSAILEAEDGKIFREGLMPLVFEKNKDKFLEFASGIVGSFSIGQKQLQDVLRNTWGKYLSAVIGVNVIPPKALIVQHLKKKKQELTELIGLNFEVHDDVVVAKVNVAMYLEYLLSRPTIKISEIAPENKVLVYQFTDLAPRLKWSRYFTGITTLRLKVVECHNLNRLVITAGVYLGPDDCDTIKKRFGGLYEEYAQLKEINSPKCERPIQVYYRSCVDGKQRRIDTGNSSSRSTFPIPDAPEHTTLLGNMLVISTGPVWTVQDTKEAEKNWMKEKTPVPRSEFAKNNLGNQGRVNLTNCDMQDYFPVAMHLAIRSVETLSVQIGMCAIVVIFGVKAITPSIKQAVVYTPYYVDKAFADGREIGLPITLEHFSDATMETAHKRPKEGNFLFSGGRDGPTDVVEYQTCVLTQVFQNVIYHIWDKGNQLKSKRHKPTDSDESKTLDVKRKKFSKLVSLAATHRAEYSDNTNSGCKRLTNPMNEADEDDVVALPIGPDEIACLANTKVPDGSYNECTALRDDLWEYGQNNPVPAIFVDKDSAAEYVQSLEGRTGVISCHLESATLNNGTKSVVWNRVDPRVSKEKFDVKFYMNYRNEKMSVQHHPSTGNDSKAKYRIDVPFNKVMGIEIADGVLIADVFGSPCIEKRSESSRVWQVTSPNDNSTSGRSSRLSIGFIHHISPENLQQNLEKIPSLKSPFRSGICKDYPGFDPTEGENPHDRLPLLRDPTLVRAAQLAILQLRDHAQEYDSSTQNIVETFGGIEKR</sequence>
<name>A0A7D9ILR7_PARCT</name>
<dbReference type="AlphaFoldDB" id="A0A7D9ILR7"/>
<gene>
    <name evidence="1" type="ORF">PACLA_8A027331</name>
</gene>
<dbReference type="OrthoDB" id="6024025at2759"/>
<keyword evidence="2" id="KW-1185">Reference proteome</keyword>
<organism evidence="1 2">
    <name type="scientific">Paramuricea clavata</name>
    <name type="common">Red gorgonian</name>
    <name type="synonym">Violescent sea-whip</name>
    <dbReference type="NCBI Taxonomy" id="317549"/>
    <lineage>
        <taxon>Eukaryota</taxon>
        <taxon>Metazoa</taxon>
        <taxon>Cnidaria</taxon>
        <taxon>Anthozoa</taxon>
        <taxon>Octocorallia</taxon>
        <taxon>Malacalcyonacea</taxon>
        <taxon>Plexauridae</taxon>
        <taxon>Paramuricea</taxon>
    </lineage>
</organism>
<protein>
    <submittedName>
        <fullName evidence="1">Uncharacterized protein</fullName>
    </submittedName>
</protein>
<evidence type="ECO:0000313" key="2">
    <source>
        <dbReference type="Proteomes" id="UP001152795"/>
    </source>
</evidence>